<keyword evidence="12" id="KW-1185">Reference proteome</keyword>
<dbReference type="GO" id="GO:0000226">
    <property type="term" value="P:microtubule cytoskeleton organization"/>
    <property type="evidence" value="ECO:0007669"/>
    <property type="project" value="UniProtKB-ARBA"/>
</dbReference>
<dbReference type="InterPro" id="IPR011989">
    <property type="entry name" value="ARM-like"/>
</dbReference>
<organism evidence="11 12">
    <name type="scientific">Polypedilum vanderplanki</name>
    <name type="common">Sleeping chironomid midge</name>
    <dbReference type="NCBI Taxonomy" id="319348"/>
    <lineage>
        <taxon>Eukaryota</taxon>
        <taxon>Metazoa</taxon>
        <taxon>Ecdysozoa</taxon>
        <taxon>Arthropoda</taxon>
        <taxon>Hexapoda</taxon>
        <taxon>Insecta</taxon>
        <taxon>Pterygota</taxon>
        <taxon>Neoptera</taxon>
        <taxon>Endopterygota</taxon>
        <taxon>Diptera</taxon>
        <taxon>Nematocera</taxon>
        <taxon>Chironomoidea</taxon>
        <taxon>Chironomidae</taxon>
        <taxon>Chironominae</taxon>
        <taxon>Polypedilum</taxon>
        <taxon>Polypedilum</taxon>
    </lineage>
</organism>
<dbReference type="InterPro" id="IPR041389">
    <property type="entry name" value="Importin_rep_6"/>
</dbReference>
<keyword evidence="5" id="KW-0677">Repeat</keyword>
<dbReference type="InterPro" id="IPR021133">
    <property type="entry name" value="HEAT_type_2"/>
</dbReference>
<gene>
    <name evidence="11" type="ORF">PVAND_009160</name>
</gene>
<dbReference type="Pfam" id="PF25574">
    <property type="entry name" value="TPR_IMB1"/>
    <property type="match status" value="1"/>
</dbReference>
<protein>
    <recommendedName>
        <fullName evidence="10">TOG domain-containing protein</fullName>
    </recommendedName>
</protein>
<evidence type="ECO:0000313" key="12">
    <source>
        <dbReference type="Proteomes" id="UP001107558"/>
    </source>
</evidence>
<dbReference type="Pfam" id="PF18829">
    <property type="entry name" value="Importin_rep_6"/>
    <property type="match status" value="1"/>
</dbReference>
<feature type="repeat" description="HEAT" evidence="9">
    <location>
        <begin position="905"/>
        <end position="942"/>
    </location>
</feature>
<dbReference type="EMBL" id="JADBJN010000001">
    <property type="protein sequence ID" value="KAG5679600.1"/>
    <property type="molecule type" value="Genomic_DNA"/>
</dbReference>
<evidence type="ECO:0000256" key="1">
    <source>
        <dbReference type="ARBA" id="ARBA00004123"/>
    </source>
</evidence>
<name>A0A9J6CCN2_POLVA</name>
<evidence type="ECO:0000256" key="7">
    <source>
        <dbReference type="ARBA" id="ARBA00022990"/>
    </source>
</evidence>
<keyword evidence="7" id="KW-0007">Acetylation</keyword>
<dbReference type="InterPro" id="IPR040122">
    <property type="entry name" value="Importin_beta"/>
</dbReference>
<evidence type="ECO:0000256" key="3">
    <source>
        <dbReference type="ARBA" id="ARBA00022448"/>
    </source>
</evidence>
<evidence type="ECO:0000256" key="4">
    <source>
        <dbReference type="ARBA" id="ARBA00022490"/>
    </source>
</evidence>
<dbReference type="InterPro" id="IPR057672">
    <property type="entry name" value="TPR_IPO4/5"/>
</dbReference>
<comment type="subcellular location">
    <subcellularLocation>
        <location evidence="2">Cytoplasm</location>
    </subcellularLocation>
    <subcellularLocation>
        <location evidence="1">Nucleus</location>
    </subcellularLocation>
</comment>
<dbReference type="GO" id="GO:0006606">
    <property type="term" value="P:protein import into nucleus"/>
    <property type="evidence" value="ECO:0007669"/>
    <property type="project" value="InterPro"/>
</dbReference>
<dbReference type="PANTHER" id="PTHR10527">
    <property type="entry name" value="IMPORTIN BETA"/>
    <property type="match status" value="1"/>
</dbReference>
<evidence type="ECO:0000313" key="11">
    <source>
        <dbReference type="EMBL" id="KAG5679600.1"/>
    </source>
</evidence>
<keyword evidence="4" id="KW-0963">Cytoplasm</keyword>
<dbReference type="PROSITE" id="PS50077">
    <property type="entry name" value="HEAT_REPEAT"/>
    <property type="match status" value="1"/>
</dbReference>
<dbReference type="AlphaFoldDB" id="A0A9J6CCN2"/>
<keyword evidence="3" id="KW-0813">Transport</keyword>
<sequence>MAEEDTRFSSLLTSLLSIENDERTAAEEAYNNLATEVKVTLLLRALQNGQVSEDGSLMAAVLLRRVFSSDFQNFFPKLTPEQQAELKQQILLLLQKDVSPNLRRKICEVVAEVTRNFIDDDGNNQWPETLQLLFQCANTPNAILQESALRIFASVPGIFGNQQNHYLQVIKEMLMKYLDPSSTPEVRFQAVRAVIAFILLNDKEVEIQKALSDLLPQIIMITADSIKAEEDQTLIKLLIDMSENVPKFLRPQLEAIFEMCINVFKSEDVEDSWRHLALEVMVSLSENASAMVRKKAEKYIAALVPLVLKMMTELEDDEEWSVSDEIEDDDTGENNVIAESALDRLACGLGGKAILPHIVSNIPTMLNNPDWRYRHAALMAISAAGEGCHKQMEAMLDSVTEGTLKYLADPHPRVRYAACNAIGQMATDFAPVFEKKFHAHVIPGLLSLLDDHANPRVQAHAGAALVNFSEDCPKTILTRYLDGIMSKLEAILTTKFNELVEKGTKLVLEQVVTTIASVADTTEKDFVVYYDRLMPCLKYLIANANTDDLKMLRGKTIECVSLIGLAVGAEKFMSDASEIMDMLLKTHTEGNLPDDDPQTTYLISAWARICKILGKQFEQYLPLVMGPVMKTAAMKPEVAVLDNDEIQDVEADPDWQFVNLSDQQNFGIRTAGLEDKAAACEMLVCYARELKEGFANYAEEVVRLMVPMFKFYFHDGVRRAAAESLPYLLTCAKIKGQQYLENMWAYICPELLKAIDTEPESEVIAELLQSLAKCIETLGANCLSQEAMDEVLKIINRFMNEHFEKADKRAQARNEEDYDEAVEEQLAEEDETDVYLLSRIADIIHSLFSTQKTLFLPYFEQVAPHFIKLLDPSRPSWADRQWGLCIFDDLIEFCGPSCAQYQSCFLPLMIQYCKDKQPEVRQAAMYGCGILAQHGGEQFAQTCSMVMPILVEAIMASDAREPENMTVTENAISAVAKIMKYNNSAITNGDEIINIWFQSLPVTEDDEEAPHIYGYLCDLIQSNHPIILGSDNSNLPRIVALIGDAFYHSVIQIITPTNDNIDNMRSDYVQRNNDVAGRMLNIVKQIQSNSEIFNACISLINEQQKSALEEAMKSFANITVA</sequence>
<dbReference type="Pfam" id="PF25780">
    <property type="entry name" value="TPR_IPO5"/>
    <property type="match status" value="1"/>
</dbReference>
<comment type="caution">
    <text evidence="11">The sequence shown here is derived from an EMBL/GenBank/DDBJ whole genome shotgun (WGS) entry which is preliminary data.</text>
</comment>
<reference evidence="11" key="1">
    <citation type="submission" date="2021-03" db="EMBL/GenBank/DDBJ databases">
        <title>Chromosome level genome of the anhydrobiotic midge Polypedilum vanderplanki.</title>
        <authorList>
            <person name="Yoshida Y."/>
            <person name="Kikawada T."/>
            <person name="Gusev O."/>
        </authorList>
    </citation>
    <scope>NUCLEOTIDE SEQUENCE</scope>
    <source>
        <strain evidence="11">NIAS01</strain>
        <tissue evidence="11">Whole body or cell culture</tissue>
    </source>
</reference>
<dbReference type="InterPro" id="IPR016024">
    <property type="entry name" value="ARM-type_fold"/>
</dbReference>
<evidence type="ECO:0000256" key="5">
    <source>
        <dbReference type="ARBA" id="ARBA00022737"/>
    </source>
</evidence>
<evidence type="ECO:0000256" key="2">
    <source>
        <dbReference type="ARBA" id="ARBA00004496"/>
    </source>
</evidence>
<dbReference type="Gene3D" id="1.25.10.10">
    <property type="entry name" value="Leucine-rich Repeat Variant"/>
    <property type="match status" value="1"/>
</dbReference>
<dbReference type="Pfam" id="PF18816">
    <property type="entry name" value="Importin_rep_5"/>
    <property type="match status" value="1"/>
</dbReference>
<dbReference type="InterPro" id="IPR058584">
    <property type="entry name" value="IMB1_TNPO1-like_TPR"/>
</dbReference>
<dbReference type="InterPro" id="IPR040928">
    <property type="entry name" value="Importin_rep_5"/>
</dbReference>
<dbReference type="GO" id="GO:0005737">
    <property type="term" value="C:cytoplasm"/>
    <property type="evidence" value="ECO:0007669"/>
    <property type="project" value="UniProtKB-SubCell"/>
</dbReference>
<dbReference type="SMART" id="SM01349">
    <property type="entry name" value="TOG"/>
    <property type="match status" value="1"/>
</dbReference>
<dbReference type="Pfam" id="PF02985">
    <property type="entry name" value="HEAT"/>
    <property type="match status" value="1"/>
</dbReference>
<dbReference type="Pfam" id="PF13513">
    <property type="entry name" value="HEAT_EZ"/>
    <property type="match status" value="1"/>
</dbReference>
<dbReference type="SUPFAM" id="SSF48371">
    <property type="entry name" value="ARM repeat"/>
    <property type="match status" value="2"/>
</dbReference>
<accession>A0A9J6CCN2</accession>
<keyword evidence="8" id="KW-0539">Nucleus</keyword>
<dbReference type="Pfam" id="PF18808">
    <property type="entry name" value="Importin_rep_4"/>
    <property type="match status" value="1"/>
</dbReference>
<proteinExistence type="predicted"/>
<dbReference type="InterPro" id="IPR034085">
    <property type="entry name" value="TOG"/>
</dbReference>
<dbReference type="Proteomes" id="UP001107558">
    <property type="component" value="Chromosome 1"/>
</dbReference>
<evidence type="ECO:0000256" key="6">
    <source>
        <dbReference type="ARBA" id="ARBA00022927"/>
    </source>
</evidence>
<dbReference type="OrthoDB" id="543373at2759"/>
<evidence type="ECO:0000256" key="9">
    <source>
        <dbReference type="PROSITE-ProRule" id="PRU00103"/>
    </source>
</evidence>
<dbReference type="InterPro" id="IPR041653">
    <property type="entry name" value="Importin_rep_4"/>
</dbReference>
<keyword evidence="6" id="KW-0653">Protein transport</keyword>
<dbReference type="GO" id="GO:0005634">
    <property type="term" value="C:nucleus"/>
    <property type="evidence" value="ECO:0007669"/>
    <property type="project" value="UniProtKB-SubCell"/>
</dbReference>
<feature type="domain" description="TOG" evidence="10">
    <location>
        <begin position="347"/>
        <end position="593"/>
    </location>
</feature>
<evidence type="ECO:0000259" key="10">
    <source>
        <dbReference type="SMART" id="SM01349"/>
    </source>
</evidence>
<dbReference type="InterPro" id="IPR000357">
    <property type="entry name" value="HEAT"/>
</dbReference>
<evidence type="ECO:0000256" key="8">
    <source>
        <dbReference type="ARBA" id="ARBA00023242"/>
    </source>
</evidence>